<accession>A0ABD3M5W1</accession>
<dbReference type="PROSITE" id="PS51257">
    <property type="entry name" value="PROKAR_LIPOPROTEIN"/>
    <property type="match status" value="1"/>
</dbReference>
<keyword evidence="5" id="KW-1185">Reference proteome</keyword>
<evidence type="ECO:0000256" key="2">
    <source>
        <dbReference type="SAM" id="Phobius"/>
    </source>
</evidence>
<organism evidence="4 5">
    <name type="scientific">Discostella pseudostelligera</name>
    <dbReference type="NCBI Taxonomy" id="259834"/>
    <lineage>
        <taxon>Eukaryota</taxon>
        <taxon>Sar</taxon>
        <taxon>Stramenopiles</taxon>
        <taxon>Ochrophyta</taxon>
        <taxon>Bacillariophyta</taxon>
        <taxon>Coscinodiscophyceae</taxon>
        <taxon>Thalassiosirophycidae</taxon>
        <taxon>Stephanodiscales</taxon>
        <taxon>Stephanodiscaceae</taxon>
        <taxon>Discostella</taxon>
    </lineage>
</organism>
<dbReference type="Proteomes" id="UP001530293">
    <property type="component" value="Unassembled WGS sequence"/>
</dbReference>
<dbReference type="AlphaFoldDB" id="A0ABD3M5W1"/>
<name>A0ABD3M5W1_9STRA</name>
<proteinExistence type="predicted"/>
<reference evidence="4 5" key="1">
    <citation type="submission" date="2024-10" db="EMBL/GenBank/DDBJ databases">
        <title>Updated reference genomes for cyclostephanoid diatoms.</title>
        <authorList>
            <person name="Roberts W.R."/>
            <person name="Alverson A.J."/>
        </authorList>
    </citation>
    <scope>NUCLEOTIDE SEQUENCE [LARGE SCALE GENOMIC DNA]</scope>
    <source>
        <strain evidence="4 5">AJA232-27</strain>
    </source>
</reference>
<evidence type="ECO:0000256" key="3">
    <source>
        <dbReference type="SAM" id="SignalP"/>
    </source>
</evidence>
<feature type="transmembrane region" description="Helical" evidence="2">
    <location>
        <begin position="353"/>
        <end position="372"/>
    </location>
</feature>
<keyword evidence="2" id="KW-0812">Transmembrane</keyword>
<evidence type="ECO:0000256" key="1">
    <source>
        <dbReference type="SAM" id="MobiDB-lite"/>
    </source>
</evidence>
<feature type="region of interest" description="Disordered" evidence="1">
    <location>
        <begin position="384"/>
        <end position="406"/>
    </location>
</feature>
<keyword evidence="3" id="KW-0732">Signal</keyword>
<keyword evidence="2" id="KW-0472">Membrane</keyword>
<comment type="caution">
    <text evidence="4">The sequence shown here is derived from an EMBL/GenBank/DDBJ whole genome shotgun (WGS) entry which is preliminary data.</text>
</comment>
<feature type="signal peptide" evidence="3">
    <location>
        <begin position="1"/>
        <end position="23"/>
    </location>
</feature>
<protein>
    <recommendedName>
        <fullName evidence="6">Transmembrane protein</fullName>
    </recommendedName>
</protein>
<dbReference type="EMBL" id="JALLBG020000214">
    <property type="protein sequence ID" value="KAL3759042.1"/>
    <property type="molecule type" value="Genomic_DNA"/>
</dbReference>
<sequence>MTCQHKLSATLLLLMTAASSCHAFFVASSLRSRKTPTSTRPCLICHHHHHHRPHRRHSCHDLSAVGNDDTPSPRYSSISHDHKYYSRERAAKCVQKDGRDKNDMMLGGIVRGAVASLVSTLVVGMGYLPMLLPRDGVHYFNDGSSYINNDMRKNDNMINVHFGVGTAFALDTNDGGGKSVSKTTTTTAFARGYPRTDTLIENIAEERNLVVQLDNPIRSVVSQSTTSAPDLKVVMNENQSAQANLGADESLPLKPDVPPLPKDTRNKLESRIQQHVDPSLQAIVNKALTSDSMIAKGASKATMVLTEKYDGVVEKPNSNALTKTVGKQMTSIVSLENCNESPHTSFVDAISGVFNNAIIFAFGVGVGIVSFITREKMSVGVADSSSDAVTSNSLPNENDEGETANSIVTFGGSSASYLDGLSGSQPFEFTDQVR</sequence>
<evidence type="ECO:0000313" key="4">
    <source>
        <dbReference type="EMBL" id="KAL3759042.1"/>
    </source>
</evidence>
<feature type="chain" id="PRO_5044787095" description="Transmembrane protein" evidence="3">
    <location>
        <begin position="24"/>
        <end position="434"/>
    </location>
</feature>
<keyword evidence="2" id="KW-1133">Transmembrane helix</keyword>
<feature type="compositionally biased region" description="Low complexity" evidence="1">
    <location>
        <begin position="384"/>
        <end position="393"/>
    </location>
</feature>
<evidence type="ECO:0000313" key="5">
    <source>
        <dbReference type="Proteomes" id="UP001530293"/>
    </source>
</evidence>
<evidence type="ECO:0008006" key="6">
    <source>
        <dbReference type="Google" id="ProtNLM"/>
    </source>
</evidence>
<gene>
    <name evidence="4" type="ORF">ACHAWU_008651</name>
</gene>